<evidence type="ECO:0000256" key="4">
    <source>
        <dbReference type="SAM" id="MobiDB-lite"/>
    </source>
</evidence>
<dbReference type="PROSITE" id="PS00092">
    <property type="entry name" value="N6_MTASE"/>
    <property type="match status" value="1"/>
</dbReference>
<name>A0A5C3MTW7_9AGAM</name>
<proteinExistence type="inferred from homology"/>
<dbReference type="PANTHER" id="PTHR13107">
    <property type="entry name" value="N6-ADENOSINE-METHYLTRANSFERASE NON-CATALYTIC SUBUNIT"/>
    <property type="match status" value="1"/>
</dbReference>
<protein>
    <submittedName>
        <fullName evidence="5">MT-A70-domain-containing protein</fullName>
    </submittedName>
</protein>
<keyword evidence="6" id="KW-1185">Reference proteome</keyword>
<evidence type="ECO:0000256" key="2">
    <source>
        <dbReference type="ARBA" id="ARBA00023242"/>
    </source>
</evidence>
<comment type="subcellular location">
    <subcellularLocation>
        <location evidence="1">Nucleus</location>
    </subcellularLocation>
</comment>
<dbReference type="InterPro" id="IPR007757">
    <property type="entry name" value="MT-A70-like"/>
</dbReference>
<dbReference type="PANTHER" id="PTHR13107:SF0">
    <property type="entry name" value="N6-ADENOSINE-METHYLTRANSFERASE NON-CATALYTIC SUBUNIT"/>
    <property type="match status" value="1"/>
</dbReference>
<dbReference type="STRING" id="5364.A0A5C3MTW7"/>
<dbReference type="GO" id="GO:0008168">
    <property type="term" value="F:methyltransferase activity"/>
    <property type="evidence" value="ECO:0007669"/>
    <property type="project" value="InterPro"/>
</dbReference>
<dbReference type="Pfam" id="PF05063">
    <property type="entry name" value="MT-A70"/>
    <property type="match status" value="1"/>
</dbReference>
<dbReference type="SUPFAM" id="SSF53335">
    <property type="entry name" value="S-adenosyl-L-methionine-dependent methyltransferases"/>
    <property type="match status" value="1"/>
</dbReference>
<feature type="region of interest" description="Disordered" evidence="4">
    <location>
        <begin position="46"/>
        <end position="93"/>
    </location>
</feature>
<sequence length="552" mass="59593">MASASTVPATTTECLASANDLLAAHAALLQRVKSSQLTRRRQLQALPSPPQELVRLPLIPSRSPSRSPSPPSSPDLVPQKLREPRGDLPPAKRARLARYRNYVPEEETIRNDYSQRYVDGGEWPQNWVIGAEPERRFEEYPKQQRLLALKKASVNEHALPSSYLPHSSLSSLSSPLPVKFDVILIDPPFSSSFTWDHLQEVPIPALAADPSFVFLWVGSGAGEGLERGRETLAKWGYRRCEDIVWVKTNNKSNKGPGTDPPTTSLLTRSKQHCLMGIRGTVRRSSDSWFVHCNVDTDVIIWEGDPADPTLKPPEMYTLIENFCLGIRRLEVFGHARSSLRRGWVTVLAEGEEEKIDTRGENAPKMWEREAWEARLKEVGIGGRFVVAMTPEIDALRPKSPVRGGSANHSSGVGGGVSLGMPVNVSGNTPTSGAVPLGGAAMRMGARGLVGGGGNRVQMNQMGGMMPMGMEGMAWNGMGMNPGMMGQQGMGMGMGQQGMGMPGFEGMGMEGFMGAGWQDGMGMNGMAQGMGGMGGLNQGMGMNGMMGMGGMGQ</sequence>
<dbReference type="GO" id="GO:0036396">
    <property type="term" value="C:RNA N6-methyladenosine methyltransferase complex"/>
    <property type="evidence" value="ECO:0007669"/>
    <property type="project" value="TreeGrafter"/>
</dbReference>
<accession>A0A5C3MTW7</accession>
<evidence type="ECO:0000313" key="5">
    <source>
        <dbReference type="EMBL" id="TFK47228.1"/>
    </source>
</evidence>
<gene>
    <name evidence="5" type="ORF">OE88DRAFT_1706435</name>
</gene>
<comment type="similarity">
    <text evidence="3">Belongs to the MT-A70-like family.</text>
</comment>
<dbReference type="GO" id="GO:0005634">
    <property type="term" value="C:nucleus"/>
    <property type="evidence" value="ECO:0007669"/>
    <property type="project" value="UniProtKB-SubCell"/>
</dbReference>
<keyword evidence="2" id="KW-0539">Nucleus</keyword>
<feature type="non-terminal residue" evidence="5">
    <location>
        <position position="552"/>
    </location>
</feature>
<dbReference type="GO" id="GO:0032259">
    <property type="term" value="P:methylation"/>
    <property type="evidence" value="ECO:0007669"/>
    <property type="project" value="InterPro"/>
</dbReference>
<reference evidence="5 6" key="1">
    <citation type="journal article" date="2019" name="Nat. Ecol. Evol.">
        <title>Megaphylogeny resolves global patterns of mushroom evolution.</title>
        <authorList>
            <person name="Varga T."/>
            <person name="Krizsan K."/>
            <person name="Foldi C."/>
            <person name="Dima B."/>
            <person name="Sanchez-Garcia M."/>
            <person name="Sanchez-Ramirez S."/>
            <person name="Szollosi G.J."/>
            <person name="Szarkandi J.G."/>
            <person name="Papp V."/>
            <person name="Albert L."/>
            <person name="Andreopoulos W."/>
            <person name="Angelini C."/>
            <person name="Antonin V."/>
            <person name="Barry K.W."/>
            <person name="Bougher N.L."/>
            <person name="Buchanan P."/>
            <person name="Buyck B."/>
            <person name="Bense V."/>
            <person name="Catcheside P."/>
            <person name="Chovatia M."/>
            <person name="Cooper J."/>
            <person name="Damon W."/>
            <person name="Desjardin D."/>
            <person name="Finy P."/>
            <person name="Geml J."/>
            <person name="Haridas S."/>
            <person name="Hughes K."/>
            <person name="Justo A."/>
            <person name="Karasinski D."/>
            <person name="Kautmanova I."/>
            <person name="Kiss B."/>
            <person name="Kocsube S."/>
            <person name="Kotiranta H."/>
            <person name="LaButti K.M."/>
            <person name="Lechner B.E."/>
            <person name="Liimatainen K."/>
            <person name="Lipzen A."/>
            <person name="Lukacs Z."/>
            <person name="Mihaltcheva S."/>
            <person name="Morgado L.N."/>
            <person name="Niskanen T."/>
            <person name="Noordeloos M.E."/>
            <person name="Ohm R.A."/>
            <person name="Ortiz-Santana B."/>
            <person name="Ovrebo C."/>
            <person name="Racz N."/>
            <person name="Riley R."/>
            <person name="Savchenko A."/>
            <person name="Shiryaev A."/>
            <person name="Soop K."/>
            <person name="Spirin V."/>
            <person name="Szebenyi C."/>
            <person name="Tomsovsky M."/>
            <person name="Tulloss R.E."/>
            <person name="Uehling J."/>
            <person name="Grigoriev I.V."/>
            <person name="Vagvolgyi C."/>
            <person name="Papp T."/>
            <person name="Martin F.M."/>
            <person name="Miettinen O."/>
            <person name="Hibbett D.S."/>
            <person name="Nagy L.G."/>
        </authorList>
    </citation>
    <scope>NUCLEOTIDE SEQUENCE [LARGE SCALE GENOMIC DNA]</scope>
    <source>
        <strain evidence="5 6">OMC1185</strain>
    </source>
</reference>
<evidence type="ECO:0000313" key="6">
    <source>
        <dbReference type="Proteomes" id="UP000305948"/>
    </source>
</evidence>
<dbReference type="EMBL" id="ML213525">
    <property type="protein sequence ID" value="TFK47228.1"/>
    <property type="molecule type" value="Genomic_DNA"/>
</dbReference>
<dbReference type="GO" id="GO:0003729">
    <property type="term" value="F:mRNA binding"/>
    <property type="evidence" value="ECO:0007669"/>
    <property type="project" value="TreeGrafter"/>
</dbReference>
<dbReference type="AlphaFoldDB" id="A0A5C3MTW7"/>
<evidence type="ECO:0000256" key="1">
    <source>
        <dbReference type="ARBA" id="ARBA00004123"/>
    </source>
</evidence>
<organism evidence="5 6">
    <name type="scientific">Heliocybe sulcata</name>
    <dbReference type="NCBI Taxonomy" id="5364"/>
    <lineage>
        <taxon>Eukaryota</taxon>
        <taxon>Fungi</taxon>
        <taxon>Dikarya</taxon>
        <taxon>Basidiomycota</taxon>
        <taxon>Agaricomycotina</taxon>
        <taxon>Agaricomycetes</taxon>
        <taxon>Gloeophyllales</taxon>
        <taxon>Gloeophyllaceae</taxon>
        <taxon>Heliocybe</taxon>
    </lineage>
</organism>
<dbReference type="Proteomes" id="UP000305948">
    <property type="component" value="Unassembled WGS sequence"/>
</dbReference>
<dbReference type="PROSITE" id="PS51143">
    <property type="entry name" value="MT_A70"/>
    <property type="match status" value="1"/>
</dbReference>
<dbReference type="OrthoDB" id="14833at2759"/>
<dbReference type="InterPro" id="IPR045123">
    <property type="entry name" value="METTL14-like"/>
</dbReference>
<evidence type="ECO:0000256" key="3">
    <source>
        <dbReference type="PROSITE-ProRule" id="PRU00489"/>
    </source>
</evidence>
<dbReference type="PROSITE" id="PS51592">
    <property type="entry name" value="SAM_MTA70L_2"/>
    <property type="match status" value="1"/>
</dbReference>
<dbReference type="InterPro" id="IPR029063">
    <property type="entry name" value="SAM-dependent_MTases_sf"/>
</dbReference>
<dbReference type="InterPro" id="IPR002052">
    <property type="entry name" value="DNA_methylase_N6_adenine_CS"/>
</dbReference>